<name>A0A8S5UY88_9CAUD</name>
<sequence>MATTDSNGIAHIEGTDPVKPLQGLFNTISSSVSNVVGKLRKQVIYPVKTRWDAQNKVDELKRQGVEGTADEPIVFNILNDRIQLQHDGSGFTYFSAQMAVLAAGVFETGYQRWELYNIKSFTVPFPEELDRIPRSLLCQVTDAITHSIIGFPVDKKQFGVATACNWKWAVDSNVHVSWVALG</sequence>
<reference evidence="1" key="1">
    <citation type="journal article" date="2021" name="Proc. Natl. Acad. Sci. U.S.A.">
        <title>A Catalog of Tens of Thousands of Viruses from Human Metagenomes Reveals Hidden Associations with Chronic Diseases.</title>
        <authorList>
            <person name="Tisza M.J."/>
            <person name="Buck C.B."/>
        </authorList>
    </citation>
    <scope>NUCLEOTIDE SEQUENCE</scope>
    <source>
        <strain evidence="1">CtjKY6</strain>
    </source>
</reference>
<accession>A0A8S5UY88</accession>
<proteinExistence type="predicted"/>
<protein>
    <submittedName>
        <fullName evidence="1">Uncharacterized protein</fullName>
    </submittedName>
</protein>
<evidence type="ECO:0000313" key="1">
    <source>
        <dbReference type="EMBL" id="DAF99441.1"/>
    </source>
</evidence>
<organism evidence="1">
    <name type="scientific">Siphoviridae sp. ctjKY6</name>
    <dbReference type="NCBI Taxonomy" id="2825631"/>
    <lineage>
        <taxon>Viruses</taxon>
        <taxon>Duplodnaviria</taxon>
        <taxon>Heunggongvirae</taxon>
        <taxon>Uroviricota</taxon>
        <taxon>Caudoviricetes</taxon>
    </lineage>
</organism>
<dbReference type="EMBL" id="BK016165">
    <property type="protein sequence ID" value="DAF99441.1"/>
    <property type="molecule type" value="Genomic_DNA"/>
</dbReference>